<feature type="transmembrane region" description="Helical" evidence="2">
    <location>
        <begin position="115"/>
        <end position="135"/>
    </location>
</feature>
<proteinExistence type="predicted"/>
<feature type="transmembrane region" description="Helical" evidence="2">
    <location>
        <begin position="54"/>
        <end position="77"/>
    </location>
</feature>
<evidence type="ECO:0000313" key="4">
    <source>
        <dbReference type="Proteomes" id="UP000500801"/>
    </source>
</evidence>
<dbReference type="NCBIfam" id="NF008001">
    <property type="entry name" value="PRK10726.1"/>
    <property type="match status" value="1"/>
</dbReference>
<feature type="transmembrane region" description="Helical" evidence="2">
    <location>
        <begin position="89"/>
        <end position="109"/>
    </location>
</feature>
<sequence length="138" mass="15276">MQSVTPLPDSSTQTCSSAQSYGSSQSYSSSQTYNSTQTFQGEEDVPLGASYSPLMGALAGFCFYWLAFSLPFVFYGLNSTLLLMLYTWPFFLALMPLSVLIGMLFRVLLPNHVGWMMLCCAVSIPGVFWLVFVLITGW</sequence>
<dbReference type="Proteomes" id="UP000500801">
    <property type="component" value="Chromosome"/>
</dbReference>
<dbReference type="EMBL" id="CP033622">
    <property type="protein sequence ID" value="QIZ50134.1"/>
    <property type="molecule type" value="Genomic_DNA"/>
</dbReference>
<name>A0AAE6YX88_9GAMM</name>
<dbReference type="AlphaFoldDB" id="A0AAE6YX88"/>
<reference evidence="3 4" key="1">
    <citation type="submission" date="2018-11" db="EMBL/GenBank/DDBJ databases">
        <title>Complete genome sequence of Dickeya zeae strain CE1 infecting Canna edulis Ker-Gawl. in China.</title>
        <authorList>
            <person name="Zhang J."/>
            <person name="Lin B."/>
            <person name="Shen H."/>
            <person name="Jiang S."/>
            <person name="Pu X."/>
            <person name="Sun D."/>
        </authorList>
    </citation>
    <scope>NUCLEOTIDE SEQUENCE [LARGE SCALE GENOMIC DNA]</scope>
    <source>
        <strain evidence="3 4">CE1</strain>
    </source>
</reference>
<dbReference type="InterPro" id="IPR022721">
    <property type="entry name" value="DUF3561"/>
</dbReference>
<evidence type="ECO:0000256" key="2">
    <source>
        <dbReference type="SAM" id="Phobius"/>
    </source>
</evidence>
<organism evidence="3 4">
    <name type="scientific">Dickeya zeae</name>
    <dbReference type="NCBI Taxonomy" id="204042"/>
    <lineage>
        <taxon>Bacteria</taxon>
        <taxon>Pseudomonadati</taxon>
        <taxon>Pseudomonadota</taxon>
        <taxon>Gammaproteobacteria</taxon>
        <taxon>Enterobacterales</taxon>
        <taxon>Pectobacteriaceae</taxon>
        <taxon>Dickeya</taxon>
    </lineage>
</organism>
<feature type="compositionally biased region" description="Polar residues" evidence="1">
    <location>
        <begin position="1"/>
        <end position="12"/>
    </location>
</feature>
<evidence type="ECO:0000256" key="1">
    <source>
        <dbReference type="SAM" id="MobiDB-lite"/>
    </source>
</evidence>
<feature type="compositionally biased region" description="Low complexity" evidence="1">
    <location>
        <begin position="13"/>
        <end position="37"/>
    </location>
</feature>
<keyword evidence="2" id="KW-0472">Membrane</keyword>
<dbReference type="Pfam" id="PF12084">
    <property type="entry name" value="DUF3561"/>
    <property type="match status" value="1"/>
</dbReference>
<keyword evidence="2" id="KW-1133">Transmembrane helix</keyword>
<keyword evidence="2" id="KW-0812">Transmembrane</keyword>
<accession>A0AAE6YX88</accession>
<evidence type="ECO:0000313" key="3">
    <source>
        <dbReference type="EMBL" id="QIZ50134.1"/>
    </source>
</evidence>
<protein>
    <submittedName>
        <fullName evidence="3">DUF3561 family protein</fullName>
    </submittedName>
</protein>
<gene>
    <name evidence="3" type="ORF">DWG24_04635</name>
</gene>
<feature type="region of interest" description="Disordered" evidence="1">
    <location>
        <begin position="1"/>
        <end position="37"/>
    </location>
</feature>
<dbReference type="RefSeq" id="WP_168363988.1">
    <property type="nucleotide sequence ID" value="NZ_CP033622.1"/>
</dbReference>